<feature type="chain" id="PRO_5020954516" evidence="1">
    <location>
        <begin position="25"/>
        <end position="359"/>
    </location>
</feature>
<name>A0A4R2K982_9FIRM</name>
<gene>
    <name evidence="3" type="ORF">EV214_13331</name>
</gene>
<accession>A0A4R2K982</accession>
<feature type="domain" description="Copper amine oxidase-like N-terminal" evidence="2">
    <location>
        <begin position="53"/>
        <end position="105"/>
    </location>
</feature>
<protein>
    <submittedName>
        <fullName evidence="3">Copper amine oxidase-like protein</fullName>
    </submittedName>
</protein>
<dbReference type="AlphaFoldDB" id="A0A4R2K982"/>
<evidence type="ECO:0000313" key="4">
    <source>
        <dbReference type="Proteomes" id="UP000294919"/>
    </source>
</evidence>
<dbReference type="InterPro" id="IPR012854">
    <property type="entry name" value="Cu_amine_oxidase-like_N"/>
</dbReference>
<dbReference type="SUPFAM" id="SSF55383">
    <property type="entry name" value="Copper amine oxidase, domain N"/>
    <property type="match status" value="2"/>
</dbReference>
<keyword evidence="4" id="KW-1185">Reference proteome</keyword>
<organism evidence="3 4">
    <name type="scientific">Marinisporobacter balticus</name>
    <dbReference type="NCBI Taxonomy" id="2018667"/>
    <lineage>
        <taxon>Bacteria</taxon>
        <taxon>Bacillati</taxon>
        <taxon>Bacillota</taxon>
        <taxon>Clostridia</taxon>
        <taxon>Peptostreptococcales</taxon>
        <taxon>Thermotaleaceae</taxon>
        <taxon>Marinisporobacter</taxon>
    </lineage>
</organism>
<feature type="signal peptide" evidence="1">
    <location>
        <begin position="1"/>
        <end position="24"/>
    </location>
</feature>
<dbReference type="Proteomes" id="UP000294919">
    <property type="component" value="Unassembled WGS sequence"/>
</dbReference>
<proteinExistence type="predicted"/>
<evidence type="ECO:0000259" key="2">
    <source>
        <dbReference type="Pfam" id="PF07833"/>
    </source>
</evidence>
<dbReference type="InterPro" id="IPR036582">
    <property type="entry name" value="Mao_N_sf"/>
</dbReference>
<feature type="domain" description="Copper amine oxidase-like N-terminal" evidence="2">
    <location>
        <begin position="253"/>
        <end position="318"/>
    </location>
</feature>
<dbReference type="OrthoDB" id="1737181at2"/>
<dbReference type="Pfam" id="PF07833">
    <property type="entry name" value="Cu_amine_oxidN1"/>
    <property type="match status" value="2"/>
</dbReference>
<dbReference type="EMBL" id="SLWV01000033">
    <property type="protein sequence ID" value="TCO69254.1"/>
    <property type="molecule type" value="Genomic_DNA"/>
</dbReference>
<reference evidence="3 4" key="1">
    <citation type="submission" date="2019-03" db="EMBL/GenBank/DDBJ databases">
        <title>Genomic Encyclopedia of Type Strains, Phase IV (KMG-IV): sequencing the most valuable type-strain genomes for metagenomic binning, comparative biology and taxonomic classification.</title>
        <authorList>
            <person name="Goeker M."/>
        </authorList>
    </citation>
    <scope>NUCLEOTIDE SEQUENCE [LARGE SCALE GENOMIC DNA]</scope>
    <source>
        <strain evidence="3 4">DSM 102940</strain>
    </source>
</reference>
<sequence>MLKKFFLTIIAFTLLSNYNIFSFANDNNNPYPCFINNKLIYLNNNEKPFKLISTVDPKADKVVLMFPIKNFFESLAFKVSWIEKERKILATKNNRTIEFFVDEKDEKKMVRMDNHYISLYFRSDLKGKNISIKNGIAFTDLDFLINWLYGTGIYIEEKGNILTDGRFSLIISDGSSLYEQKDTNSMFWDSRIQPFKTSYQPKGFDHLSIFCKSFPLENSDIQYYDPKDLYGNAPSIYINNQLLFIQKNEVPYIKQSINDHVVMVPLKIISEYVGCNFQFDKSNKIISLLKDGNKVQISLPEKKIIDNTGDFNMSNTSNIEIDVKDDVIFIDFDFLIHFSDGIYYYWKTPSNKISSYISF</sequence>
<evidence type="ECO:0000256" key="1">
    <source>
        <dbReference type="SAM" id="SignalP"/>
    </source>
</evidence>
<comment type="caution">
    <text evidence="3">The sequence shown here is derived from an EMBL/GenBank/DDBJ whole genome shotgun (WGS) entry which is preliminary data.</text>
</comment>
<evidence type="ECO:0000313" key="3">
    <source>
        <dbReference type="EMBL" id="TCO69254.1"/>
    </source>
</evidence>
<keyword evidence="1" id="KW-0732">Signal</keyword>
<dbReference type="RefSeq" id="WP_132247699.1">
    <property type="nucleotide sequence ID" value="NZ_SLWV01000033.1"/>
</dbReference>